<accession>A0AC34RD31</accession>
<dbReference type="WBParaSite" id="JU765_v2.g5444.t1">
    <property type="protein sequence ID" value="JU765_v2.g5444.t1"/>
    <property type="gene ID" value="JU765_v2.g5444"/>
</dbReference>
<protein>
    <submittedName>
        <fullName evidence="2">Uncharacterized protein</fullName>
    </submittedName>
</protein>
<dbReference type="Proteomes" id="UP000887576">
    <property type="component" value="Unplaced"/>
</dbReference>
<proteinExistence type="predicted"/>
<evidence type="ECO:0000313" key="1">
    <source>
        <dbReference type="Proteomes" id="UP000887576"/>
    </source>
</evidence>
<organism evidence="1 2">
    <name type="scientific">Panagrolaimus sp. JU765</name>
    <dbReference type="NCBI Taxonomy" id="591449"/>
    <lineage>
        <taxon>Eukaryota</taxon>
        <taxon>Metazoa</taxon>
        <taxon>Ecdysozoa</taxon>
        <taxon>Nematoda</taxon>
        <taxon>Chromadorea</taxon>
        <taxon>Rhabditida</taxon>
        <taxon>Tylenchina</taxon>
        <taxon>Panagrolaimomorpha</taxon>
        <taxon>Panagrolaimoidea</taxon>
        <taxon>Panagrolaimidae</taxon>
        <taxon>Panagrolaimus</taxon>
    </lineage>
</organism>
<name>A0AC34RD31_9BILA</name>
<sequence>MQSIITLFGGSMTYLLSYVRYALDLPDVARAIGIMWYNFYVLVLTFYWGYKSPLTKKFLQKFFKPRKILPYDQCDDELRDLDAKKKTEKHFECLRDAWN</sequence>
<reference evidence="2" key="1">
    <citation type="submission" date="2022-11" db="UniProtKB">
        <authorList>
            <consortium name="WormBaseParasite"/>
        </authorList>
    </citation>
    <scope>IDENTIFICATION</scope>
</reference>
<evidence type="ECO:0000313" key="2">
    <source>
        <dbReference type="WBParaSite" id="JU765_v2.g5444.t1"/>
    </source>
</evidence>